<evidence type="ECO:0000313" key="4">
    <source>
        <dbReference type="EMBL" id="EDM77107.1"/>
    </source>
</evidence>
<keyword evidence="5" id="KW-1185">Reference proteome</keyword>
<keyword evidence="2" id="KW-1133">Transmembrane helix</keyword>
<protein>
    <submittedName>
        <fullName evidence="4">Uncharacterized protein</fullName>
    </submittedName>
</protein>
<dbReference type="RefSeq" id="WP_006973787.1">
    <property type="nucleotide sequence ID" value="NZ_ABCS01000052.1"/>
</dbReference>
<feature type="transmembrane region" description="Helical" evidence="2">
    <location>
        <begin position="250"/>
        <end position="269"/>
    </location>
</feature>
<keyword evidence="2" id="KW-0812">Transmembrane</keyword>
<evidence type="ECO:0000256" key="3">
    <source>
        <dbReference type="SAM" id="SignalP"/>
    </source>
</evidence>
<evidence type="ECO:0000256" key="2">
    <source>
        <dbReference type="SAM" id="Phobius"/>
    </source>
</evidence>
<evidence type="ECO:0000313" key="5">
    <source>
        <dbReference type="Proteomes" id="UP000005801"/>
    </source>
</evidence>
<keyword evidence="3" id="KW-0732">Signal</keyword>
<accession>A6GAP5</accession>
<dbReference type="Proteomes" id="UP000005801">
    <property type="component" value="Unassembled WGS sequence"/>
</dbReference>
<name>A6GAP5_9BACT</name>
<feature type="region of interest" description="Disordered" evidence="1">
    <location>
        <begin position="170"/>
        <end position="201"/>
    </location>
</feature>
<organism evidence="4 5">
    <name type="scientific">Plesiocystis pacifica SIR-1</name>
    <dbReference type="NCBI Taxonomy" id="391625"/>
    <lineage>
        <taxon>Bacteria</taxon>
        <taxon>Pseudomonadati</taxon>
        <taxon>Myxococcota</taxon>
        <taxon>Polyangia</taxon>
        <taxon>Nannocystales</taxon>
        <taxon>Nannocystaceae</taxon>
        <taxon>Plesiocystis</taxon>
    </lineage>
</organism>
<keyword evidence="2" id="KW-0472">Membrane</keyword>
<sequence length="291" mass="29535">MPSPARSASTSLVSLLTLSSFALGLLAPTQQASANGFGEVPPAPSLASLALAPERAPAVGFEIDAKALGSEGGPLADKLQGDLETQRDGAGFRATSDPRDPVILIVIERASDPEKPGYMVGLSMETGDEIVSGSARQSDCSLCTRTELVTQIGEEVENMLDLAREHQVPAVVEPGDTGGEEEAGEDGEDEAGEDGGEPGEKKLGTLGIAGIGVGVVGLLGVGAGVGLVVVGERPLDDQPRFQRNFKPGGFAALAVGGVALVTGVVLIALDVKKSKAGESARVQWQGAGIAF</sequence>
<feature type="transmembrane region" description="Helical" evidence="2">
    <location>
        <begin position="206"/>
        <end position="230"/>
    </location>
</feature>
<gene>
    <name evidence="4" type="ORF">PPSIR1_19729</name>
</gene>
<dbReference type="AlphaFoldDB" id="A6GAP5"/>
<evidence type="ECO:0000256" key="1">
    <source>
        <dbReference type="SAM" id="MobiDB-lite"/>
    </source>
</evidence>
<dbReference type="STRING" id="391625.PPSIR1_19729"/>
<comment type="caution">
    <text evidence="4">The sequence shown here is derived from an EMBL/GenBank/DDBJ whole genome shotgun (WGS) entry which is preliminary data.</text>
</comment>
<dbReference type="EMBL" id="ABCS01000052">
    <property type="protein sequence ID" value="EDM77107.1"/>
    <property type="molecule type" value="Genomic_DNA"/>
</dbReference>
<dbReference type="OrthoDB" id="9956285at2"/>
<reference evidence="4 5" key="1">
    <citation type="submission" date="2007-06" db="EMBL/GenBank/DDBJ databases">
        <authorList>
            <person name="Shimkets L."/>
            <person name="Ferriera S."/>
            <person name="Johnson J."/>
            <person name="Kravitz S."/>
            <person name="Beeson K."/>
            <person name="Sutton G."/>
            <person name="Rogers Y.-H."/>
            <person name="Friedman R."/>
            <person name="Frazier M."/>
            <person name="Venter J.C."/>
        </authorList>
    </citation>
    <scope>NUCLEOTIDE SEQUENCE [LARGE SCALE GENOMIC DNA]</scope>
    <source>
        <strain evidence="4 5">SIR-1</strain>
    </source>
</reference>
<feature type="signal peptide" evidence="3">
    <location>
        <begin position="1"/>
        <end position="34"/>
    </location>
</feature>
<feature type="chain" id="PRO_5002697598" evidence="3">
    <location>
        <begin position="35"/>
        <end position="291"/>
    </location>
</feature>
<feature type="compositionally biased region" description="Acidic residues" evidence="1">
    <location>
        <begin position="178"/>
        <end position="197"/>
    </location>
</feature>
<proteinExistence type="predicted"/>